<feature type="region of interest" description="Disordered" evidence="5">
    <location>
        <begin position="83"/>
        <end position="102"/>
    </location>
</feature>
<dbReference type="GO" id="GO:0016853">
    <property type="term" value="F:isomerase activity"/>
    <property type="evidence" value="ECO:0007669"/>
    <property type="project" value="UniProtKB-KW"/>
</dbReference>
<feature type="chain" id="PRO_5044983152" description="Peptidyl-prolyl cis-trans isomerase" evidence="4">
    <location>
        <begin position="19"/>
        <end position="193"/>
    </location>
</feature>
<gene>
    <name evidence="7" type="ORF">H9C73_11730</name>
</gene>
<keyword evidence="4" id="KW-0732">Signal</keyword>
<dbReference type="InterPro" id="IPR002130">
    <property type="entry name" value="Cyclophilin-type_PPIase_dom"/>
</dbReference>
<evidence type="ECO:0000256" key="5">
    <source>
        <dbReference type="SAM" id="MobiDB-lite"/>
    </source>
</evidence>
<reference evidence="7 8" key="1">
    <citation type="submission" date="2020-09" db="EMBL/GenBank/DDBJ databases">
        <authorList>
            <person name="Tanuku N.R.S."/>
        </authorList>
    </citation>
    <scope>NUCLEOTIDE SEQUENCE [LARGE SCALE GENOMIC DNA]</scope>
    <source>
        <strain evidence="7 8">AK62</strain>
    </source>
</reference>
<keyword evidence="8" id="KW-1185">Reference proteome</keyword>
<dbReference type="InterPro" id="IPR044665">
    <property type="entry name" value="E_coli_cyclophilin_A-like"/>
</dbReference>
<proteinExistence type="inferred from homology"/>
<feature type="signal peptide" evidence="4">
    <location>
        <begin position="1"/>
        <end position="18"/>
    </location>
</feature>
<dbReference type="Gene3D" id="2.40.100.10">
    <property type="entry name" value="Cyclophilin-like"/>
    <property type="match status" value="1"/>
</dbReference>
<dbReference type="PRINTS" id="PR00153">
    <property type="entry name" value="CSAPPISMRASE"/>
</dbReference>
<evidence type="ECO:0000256" key="3">
    <source>
        <dbReference type="ARBA" id="ARBA00023235"/>
    </source>
</evidence>
<accession>A0ABS3ZEG0</accession>
<evidence type="ECO:0000313" key="8">
    <source>
        <dbReference type="Proteomes" id="UP000810171"/>
    </source>
</evidence>
<sequence length="193" mass="21207">MLKQIVTPLLFASSLVMADTAPPVQVEMTTSAGTIRLELNADKAPITVRNFLNYAEQGHFNGLTFHRVIPGFMIQGGGFTPDMQPRQTGAPIQHESNNGLSNRRGSIAMARTRDPDSATSQFFINLVDNRRLDGMPGRPGYTVFGRVTEGMETVERIGQVKTETRGYHRNVPVEAVVIESVKKVEPAQENPGQ</sequence>
<feature type="domain" description="PPIase cyclophilin-type" evidence="6">
    <location>
        <begin position="30"/>
        <end position="183"/>
    </location>
</feature>
<dbReference type="Proteomes" id="UP000810171">
    <property type="component" value="Unassembled WGS sequence"/>
</dbReference>
<comment type="function">
    <text evidence="4">PPIases accelerate the folding of proteins. It catalyzes the cis-trans isomerization of proline imidic peptide bonds in oligopeptides.</text>
</comment>
<keyword evidence="3 4" id="KW-0413">Isomerase</keyword>
<dbReference type="RefSeq" id="WP_209288018.1">
    <property type="nucleotide sequence ID" value="NZ_JACVEW010000017.1"/>
</dbReference>
<dbReference type="CDD" id="cd01920">
    <property type="entry name" value="cyclophilin_EcCYP_like"/>
    <property type="match status" value="1"/>
</dbReference>
<name>A0ABS3ZEG0_9GAMM</name>
<keyword evidence="2 4" id="KW-0697">Rotamase</keyword>
<dbReference type="PROSITE" id="PS50072">
    <property type="entry name" value="CSA_PPIASE_2"/>
    <property type="match status" value="1"/>
</dbReference>
<dbReference type="PROSITE" id="PS00170">
    <property type="entry name" value="CSA_PPIASE_1"/>
    <property type="match status" value="1"/>
</dbReference>
<comment type="similarity">
    <text evidence="1 4">Belongs to the cyclophilin-type PPIase family.</text>
</comment>
<protein>
    <recommendedName>
        <fullName evidence="4">Peptidyl-prolyl cis-trans isomerase</fullName>
        <shortName evidence="4">PPIase</shortName>
        <ecNumber evidence="4">5.2.1.8</ecNumber>
    </recommendedName>
</protein>
<evidence type="ECO:0000259" key="6">
    <source>
        <dbReference type="PROSITE" id="PS50072"/>
    </source>
</evidence>
<evidence type="ECO:0000256" key="2">
    <source>
        <dbReference type="ARBA" id="ARBA00023110"/>
    </source>
</evidence>
<evidence type="ECO:0000256" key="4">
    <source>
        <dbReference type="RuleBase" id="RU363019"/>
    </source>
</evidence>
<dbReference type="InterPro" id="IPR029000">
    <property type="entry name" value="Cyclophilin-like_dom_sf"/>
</dbReference>
<evidence type="ECO:0000256" key="1">
    <source>
        <dbReference type="ARBA" id="ARBA00007365"/>
    </source>
</evidence>
<dbReference type="SUPFAM" id="SSF50891">
    <property type="entry name" value="Cyclophilin-like"/>
    <property type="match status" value="1"/>
</dbReference>
<dbReference type="EMBL" id="JACVEW010000017">
    <property type="protein sequence ID" value="MBP0049409.1"/>
    <property type="molecule type" value="Genomic_DNA"/>
</dbReference>
<dbReference type="PANTHER" id="PTHR43246">
    <property type="entry name" value="PEPTIDYL-PROLYL CIS-TRANS ISOMERASE CYP38, CHLOROPLASTIC"/>
    <property type="match status" value="1"/>
</dbReference>
<evidence type="ECO:0000313" key="7">
    <source>
        <dbReference type="EMBL" id="MBP0049409.1"/>
    </source>
</evidence>
<dbReference type="EC" id="5.2.1.8" evidence="4"/>
<dbReference type="InterPro" id="IPR020892">
    <property type="entry name" value="Cyclophilin-type_PPIase_CS"/>
</dbReference>
<organism evidence="7 8">
    <name type="scientific">Marinobacterium alkalitolerans</name>
    <dbReference type="NCBI Taxonomy" id="1542925"/>
    <lineage>
        <taxon>Bacteria</taxon>
        <taxon>Pseudomonadati</taxon>
        <taxon>Pseudomonadota</taxon>
        <taxon>Gammaproteobacteria</taxon>
        <taxon>Oceanospirillales</taxon>
        <taxon>Oceanospirillaceae</taxon>
        <taxon>Marinobacterium</taxon>
    </lineage>
</organism>
<comment type="caution">
    <text evidence="7">The sequence shown here is derived from an EMBL/GenBank/DDBJ whole genome shotgun (WGS) entry which is preliminary data.</text>
</comment>
<dbReference type="Pfam" id="PF00160">
    <property type="entry name" value="Pro_isomerase"/>
    <property type="match status" value="1"/>
</dbReference>
<comment type="catalytic activity">
    <reaction evidence="4">
        <text>[protein]-peptidylproline (omega=180) = [protein]-peptidylproline (omega=0)</text>
        <dbReference type="Rhea" id="RHEA:16237"/>
        <dbReference type="Rhea" id="RHEA-COMP:10747"/>
        <dbReference type="Rhea" id="RHEA-COMP:10748"/>
        <dbReference type="ChEBI" id="CHEBI:83833"/>
        <dbReference type="ChEBI" id="CHEBI:83834"/>
        <dbReference type="EC" id="5.2.1.8"/>
    </reaction>
</comment>